<keyword evidence="2" id="KW-0408">Iron</keyword>
<dbReference type="Gene3D" id="3.40.190.10">
    <property type="entry name" value="Periplasmic binding protein-like II"/>
    <property type="match status" value="2"/>
</dbReference>
<evidence type="ECO:0000256" key="3">
    <source>
        <dbReference type="SAM" id="SignalP"/>
    </source>
</evidence>
<dbReference type="GO" id="GO:0030288">
    <property type="term" value="C:outer membrane-bounded periplasmic space"/>
    <property type="evidence" value="ECO:0007669"/>
    <property type="project" value="TreeGrafter"/>
</dbReference>
<name>A0A1M4ZHC0_9FIRM</name>
<dbReference type="GO" id="GO:0015888">
    <property type="term" value="P:thiamine transport"/>
    <property type="evidence" value="ECO:0007669"/>
    <property type="project" value="TreeGrafter"/>
</dbReference>
<gene>
    <name evidence="4" type="ORF">SAMN02745190_02004</name>
</gene>
<evidence type="ECO:0000313" key="5">
    <source>
        <dbReference type="Proteomes" id="UP000184404"/>
    </source>
</evidence>
<dbReference type="GO" id="GO:0030975">
    <property type="term" value="F:thiamine binding"/>
    <property type="evidence" value="ECO:0007669"/>
    <property type="project" value="TreeGrafter"/>
</dbReference>
<dbReference type="RefSeq" id="WP_072936093.1">
    <property type="nucleotide sequence ID" value="NZ_FQUG01000008.1"/>
</dbReference>
<evidence type="ECO:0000256" key="2">
    <source>
        <dbReference type="PIRSR" id="PIRSR002825-1"/>
    </source>
</evidence>
<keyword evidence="5" id="KW-1185">Reference proteome</keyword>
<evidence type="ECO:0000256" key="1">
    <source>
        <dbReference type="ARBA" id="ARBA00022729"/>
    </source>
</evidence>
<dbReference type="GO" id="GO:0046872">
    <property type="term" value="F:metal ion binding"/>
    <property type="evidence" value="ECO:0007669"/>
    <property type="project" value="UniProtKB-KW"/>
</dbReference>
<dbReference type="EMBL" id="FQUG01000008">
    <property type="protein sequence ID" value="SHF16986.1"/>
    <property type="molecule type" value="Genomic_DNA"/>
</dbReference>
<feature type="signal peptide" evidence="3">
    <location>
        <begin position="1"/>
        <end position="18"/>
    </location>
</feature>
<dbReference type="STRING" id="1123243.SAMN02745190_02004"/>
<keyword evidence="2" id="KW-0479">Metal-binding</keyword>
<dbReference type="Proteomes" id="UP000184404">
    <property type="component" value="Unassembled WGS sequence"/>
</dbReference>
<dbReference type="SUPFAM" id="SSF53850">
    <property type="entry name" value="Periplasmic binding protein-like II"/>
    <property type="match status" value="1"/>
</dbReference>
<feature type="chain" id="PRO_5038925459" evidence="3">
    <location>
        <begin position="19"/>
        <end position="344"/>
    </location>
</feature>
<reference evidence="4 5" key="1">
    <citation type="submission" date="2016-11" db="EMBL/GenBank/DDBJ databases">
        <authorList>
            <person name="Jaros S."/>
            <person name="Januszkiewicz K."/>
            <person name="Wedrychowicz H."/>
        </authorList>
    </citation>
    <scope>NUCLEOTIDE SEQUENCE [LARGE SCALE GENOMIC DNA]</scope>
    <source>
        <strain evidence="4 5">DSM 10502</strain>
    </source>
</reference>
<keyword evidence="1 3" id="KW-0732">Signal</keyword>
<organism evidence="4 5">
    <name type="scientific">Schwartzia succinivorans DSM 10502</name>
    <dbReference type="NCBI Taxonomy" id="1123243"/>
    <lineage>
        <taxon>Bacteria</taxon>
        <taxon>Bacillati</taxon>
        <taxon>Bacillota</taxon>
        <taxon>Negativicutes</taxon>
        <taxon>Selenomonadales</taxon>
        <taxon>Selenomonadaceae</taxon>
        <taxon>Schwartzia</taxon>
    </lineage>
</organism>
<dbReference type="PROSITE" id="PS51257">
    <property type="entry name" value="PROKAR_LIPOPROTEIN"/>
    <property type="match status" value="1"/>
</dbReference>
<dbReference type="PIRSF" id="PIRSF002825">
    <property type="entry name" value="CfbpA"/>
    <property type="match status" value="1"/>
</dbReference>
<proteinExistence type="predicted"/>
<dbReference type="PANTHER" id="PTHR30006">
    <property type="entry name" value="THIAMINE-BINDING PERIPLASMIC PROTEIN-RELATED"/>
    <property type="match status" value="1"/>
</dbReference>
<feature type="binding site" evidence="2">
    <location>
        <position position="234"/>
    </location>
    <ligand>
        <name>Fe cation</name>
        <dbReference type="ChEBI" id="CHEBI:24875"/>
    </ligand>
</feature>
<dbReference type="GO" id="GO:0030976">
    <property type="term" value="F:thiamine pyrophosphate binding"/>
    <property type="evidence" value="ECO:0007669"/>
    <property type="project" value="TreeGrafter"/>
</dbReference>
<dbReference type="CDD" id="cd13547">
    <property type="entry name" value="PBP2_Fbp_like_2"/>
    <property type="match status" value="1"/>
</dbReference>
<dbReference type="Pfam" id="PF13343">
    <property type="entry name" value="SBP_bac_6"/>
    <property type="match status" value="1"/>
</dbReference>
<sequence>MKKGLVLFLIAVMALSTALLTGCGGGPKQESKDGGAAKGNKLVIYTSMKESLISGIVEGFKKKNPGIEVDYQSAGAGKLMAKIAAERQSGHILADVIWTSEVPDFYMMKKEGILEVYKPSNLKEILNPFDDYDGSFTAARLGTLGIAVNTDKIKEFPTAWEDLATKPEYNKAFGIADPALSGTSYMSVALLEHQFGWDYFNRLAANGTRIGKGSGQVVDDTSSGELSACLAVDYITNNKIAKGAHLQMVYPKELIMVPSPVAIFKGSKNLDAAKKFVDYLLSQEAQQKVADAGTVPVRTDVKQNPKHNLPKPEDAMKNGIKVVYTEILPQKEATIQKFTEIIKK</sequence>
<dbReference type="OrthoDB" id="9791045at2"/>
<protein>
    <submittedName>
        <fullName evidence="4">Iron(III) transport system substrate-binding protein</fullName>
    </submittedName>
</protein>
<dbReference type="InterPro" id="IPR026045">
    <property type="entry name" value="Ferric-bd"/>
</dbReference>
<dbReference type="PANTHER" id="PTHR30006:SF2">
    <property type="entry name" value="ABC TRANSPORTER SUBSTRATE-BINDING PROTEIN"/>
    <property type="match status" value="1"/>
</dbReference>
<dbReference type="AlphaFoldDB" id="A0A1M4ZHC0"/>
<accession>A0A1M4ZHC0</accession>
<evidence type="ECO:0000313" key="4">
    <source>
        <dbReference type="EMBL" id="SHF16986.1"/>
    </source>
</evidence>